<reference evidence="2 3" key="1">
    <citation type="journal article" date="2019" name="Nat. Ecol. Evol.">
        <title>Megaphylogeny resolves global patterns of mushroom evolution.</title>
        <authorList>
            <person name="Varga T."/>
            <person name="Krizsan K."/>
            <person name="Foldi C."/>
            <person name="Dima B."/>
            <person name="Sanchez-Garcia M."/>
            <person name="Sanchez-Ramirez S."/>
            <person name="Szollosi G.J."/>
            <person name="Szarkandi J.G."/>
            <person name="Papp V."/>
            <person name="Albert L."/>
            <person name="Andreopoulos W."/>
            <person name="Angelini C."/>
            <person name="Antonin V."/>
            <person name="Barry K.W."/>
            <person name="Bougher N.L."/>
            <person name="Buchanan P."/>
            <person name="Buyck B."/>
            <person name="Bense V."/>
            <person name="Catcheside P."/>
            <person name="Chovatia M."/>
            <person name="Cooper J."/>
            <person name="Damon W."/>
            <person name="Desjardin D."/>
            <person name="Finy P."/>
            <person name="Geml J."/>
            <person name="Haridas S."/>
            <person name="Hughes K."/>
            <person name="Justo A."/>
            <person name="Karasinski D."/>
            <person name="Kautmanova I."/>
            <person name="Kiss B."/>
            <person name="Kocsube S."/>
            <person name="Kotiranta H."/>
            <person name="LaButti K.M."/>
            <person name="Lechner B.E."/>
            <person name="Liimatainen K."/>
            <person name="Lipzen A."/>
            <person name="Lukacs Z."/>
            <person name="Mihaltcheva S."/>
            <person name="Morgado L.N."/>
            <person name="Niskanen T."/>
            <person name="Noordeloos M.E."/>
            <person name="Ohm R.A."/>
            <person name="Ortiz-Santana B."/>
            <person name="Ovrebo C."/>
            <person name="Racz N."/>
            <person name="Riley R."/>
            <person name="Savchenko A."/>
            <person name="Shiryaev A."/>
            <person name="Soop K."/>
            <person name="Spirin V."/>
            <person name="Szebenyi C."/>
            <person name="Tomsovsky M."/>
            <person name="Tulloss R.E."/>
            <person name="Uehling J."/>
            <person name="Grigoriev I.V."/>
            <person name="Vagvolgyi C."/>
            <person name="Papp T."/>
            <person name="Martin F.M."/>
            <person name="Miettinen O."/>
            <person name="Hibbett D.S."/>
            <person name="Nagy L.G."/>
        </authorList>
    </citation>
    <scope>NUCLEOTIDE SEQUENCE [LARGE SCALE GENOMIC DNA]</scope>
    <source>
        <strain evidence="2 3">CBS 309.79</strain>
    </source>
</reference>
<evidence type="ECO:0000313" key="3">
    <source>
        <dbReference type="Proteomes" id="UP000305067"/>
    </source>
</evidence>
<protein>
    <submittedName>
        <fullName evidence="2">Uncharacterized protein</fullName>
    </submittedName>
</protein>
<dbReference type="Proteomes" id="UP000305067">
    <property type="component" value="Unassembled WGS sequence"/>
</dbReference>
<name>A0A5C3QB11_9AGAR</name>
<organism evidence="2 3">
    <name type="scientific">Pterulicium gracile</name>
    <dbReference type="NCBI Taxonomy" id="1884261"/>
    <lineage>
        <taxon>Eukaryota</taxon>
        <taxon>Fungi</taxon>
        <taxon>Dikarya</taxon>
        <taxon>Basidiomycota</taxon>
        <taxon>Agaricomycotina</taxon>
        <taxon>Agaricomycetes</taxon>
        <taxon>Agaricomycetidae</taxon>
        <taxon>Agaricales</taxon>
        <taxon>Pleurotineae</taxon>
        <taxon>Pterulaceae</taxon>
        <taxon>Pterulicium</taxon>
    </lineage>
</organism>
<sequence>MPSHVAKSPRRPDHRTDASGPSRFSKDVDQYAMLAARSLTAASSPKMLGAATLCSGAICGALHYTLEHLFEGGGGEDQQLKRARKKYPQLITALVSFALSHRTSDEFRDMKSVLEDCRCTPGRLPLHSWKIAAALLEDCRCTPSSTGLSLAQNNTLHNHLYDNNPTAKLPGLARVVFAYFKTLIWHLHTASLETYGQKAAQGREDRGLQRMAYFLVQDVDGTVDACIQ</sequence>
<dbReference type="EMBL" id="ML178834">
    <property type="protein sequence ID" value="TFK99265.1"/>
    <property type="molecule type" value="Genomic_DNA"/>
</dbReference>
<keyword evidence="3" id="KW-1185">Reference proteome</keyword>
<feature type="region of interest" description="Disordered" evidence="1">
    <location>
        <begin position="1"/>
        <end position="24"/>
    </location>
</feature>
<evidence type="ECO:0000256" key="1">
    <source>
        <dbReference type="SAM" id="MobiDB-lite"/>
    </source>
</evidence>
<evidence type="ECO:0000313" key="2">
    <source>
        <dbReference type="EMBL" id="TFK99265.1"/>
    </source>
</evidence>
<dbReference type="AlphaFoldDB" id="A0A5C3QB11"/>
<accession>A0A5C3QB11</accession>
<proteinExistence type="predicted"/>
<gene>
    <name evidence="2" type="ORF">BDV98DRAFT_175743</name>
</gene>